<comment type="caution">
    <text evidence="2">The sequence shown here is derived from an EMBL/GenBank/DDBJ whole genome shotgun (WGS) entry which is preliminary data.</text>
</comment>
<evidence type="ECO:0000259" key="1">
    <source>
        <dbReference type="PROSITE" id="PS50830"/>
    </source>
</evidence>
<proteinExistence type="predicted"/>
<organism evidence="2 3">
    <name type="scientific">Ecytonucleospora hepatopenaei</name>
    <dbReference type="NCBI Taxonomy" id="646526"/>
    <lineage>
        <taxon>Eukaryota</taxon>
        <taxon>Fungi</taxon>
        <taxon>Fungi incertae sedis</taxon>
        <taxon>Microsporidia</taxon>
        <taxon>Enterocytozoonidae</taxon>
        <taxon>Ecytonucleospora</taxon>
    </lineage>
</organism>
<dbReference type="Proteomes" id="UP000192758">
    <property type="component" value="Unassembled WGS sequence"/>
</dbReference>
<dbReference type="Gene3D" id="2.40.50.90">
    <property type="match status" value="1"/>
</dbReference>
<evidence type="ECO:0000313" key="3">
    <source>
        <dbReference type="Proteomes" id="UP000192758"/>
    </source>
</evidence>
<dbReference type="InterPro" id="IPR016071">
    <property type="entry name" value="Staphylococal_nuclease_OB-fold"/>
</dbReference>
<evidence type="ECO:0000313" key="2">
    <source>
        <dbReference type="EMBL" id="OQS54081.1"/>
    </source>
</evidence>
<dbReference type="EMBL" id="MNPJ01000022">
    <property type="protein sequence ID" value="OQS54081.1"/>
    <property type="molecule type" value="Genomic_DNA"/>
</dbReference>
<dbReference type="SMART" id="SM00318">
    <property type="entry name" value="SNc"/>
    <property type="match status" value="1"/>
</dbReference>
<dbReference type="STRING" id="646526.A0A1W0E4D7"/>
<protein>
    <submittedName>
        <fullName evidence="2">Lcl3</fullName>
    </submittedName>
</protein>
<dbReference type="PROSITE" id="PS50830">
    <property type="entry name" value="TNASE_3"/>
    <property type="match status" value="1"/>
</dbReference>
<reference evidence="2 3" key="1">
    <citation type="journal article" date="2017" name="Environ. Microbiol.">
        <title>Decay of the glycolytic pathway and adaptation to intranuclear parasitism within Enterocytozoonidae microsporidia.</title>
        <authorList>
            <person name="Wiredu Boakye D."/>
            <person name="Jaroenlak P."/>
            <person name="Prachumwat A."/>
            <person name="Williams T.A."/>
            <person name="Bateman K.S."/>
            <person name="Itsathitphaisarn O."/>
            <person name="Sritunyalucksana K."/>
            <person name="Paszkiewicz K.H."/>
            <person name="Moore K.A."/>
            <person name="Stentiford G.D."/>
            <person name="Williams B.A."/>
        </authorList>
    </citation>
    <scope>NUCLEOTIDE SEQUENCE [LARGE SCALE GENOMIC DNA]</scope>
    <source>
        <strain evidence="2 3">TH1</strain>
    </source>
</reference>
<accession>A0A1W0E4D7</accession>
<dbReference type="OrthoDB" id="430293at2759"/>
<name>A0A1W0E4D7_9MICR</name>
<feature type="domain" description="TNase-like" evidence="1">
    <location>
        <begin position="26"/>
        <end position="173"/>
    </location>
</feature>
<sequence>MKPNLLATFYSKEGNTLGWIKCIALRIVDGDTIKVKVVETFKNKEFYISQCLRVRLAGIDTPEINHFDESLSMPFAFEAREFVCDFLKFSEDFEENEISSNSCVFDVFAVKRDQYDRILAFLFVNNKMLNMHLLYNGYAELYEGPDAQYYNYSKWLKVALSIGVYYKKGIYGMEKRESTMEYKKRLKYN</sequence>
<gene>
    <name evidence="2" type="primary">lcl3</name>
    <name evidence="2" type="ORF">EHP00_1151</name>
</gene>
<dbReference type="VEuPathDB" id="MicrosporidiaDB:EHP00_1151"/>
<dbReference type="AlphaFoldDB" id="A0A1W0E4D7"/>
<dbReference type="InterPro" id="IPR035437">
    <property type="entry name" value="SNase_OB-fold_sf"/>
</dbReference>
<dbReference type="SUPFAM" id="SSF50199">
    <property type="entry name" value="Staphylococcal nuclease"/>
    <property type="match status" value="1"/>
</dbReference>
<dbReference type="Pfam" id="PF00565">
    <property type="entry name" value="SNase"/>
    <property type="match status" value="1"/>
</dbReference>
<keyword evidence="3" id="KW-1185">Reference proteome</keyword>